<dbReference type="InterPro" id="IPR006058">
    <property type="entry name" value="2Fe2S_fd_BS"/>
</dbReference>
<reference evidence="2 3" key="1">
    <citation type="journal article" date="2018" name="Proc. R. Soc. B">
        <title>A non-coding region near Follistatin controls head colour polymorphism in the Gouldian finch.</title>
        <authorList>
            <person name="Toomey M.B."/>
            <person name="Marques C.I."/>
            <person name="Andrade P."/>
            <person name="Araujo P.M."/>
            <person name="Sabatino S."/>
            <person name="Gazda M.A."/>
            <person name="Afonso S."/>
            <person name="Lopes R.J."/>
            <person name="Corbo J.C."/>
            <person name="Carneiro M."/>
        </authorList>
    </citation>
    <scope>NUCLEOTIDE SEQUENCE [LARGE SCALE GENOMIC DNA]</scope>
    <source>
        <strain evidence="2">Red01</strain>
        <tissue evidence="2">Muscle</tissue>
    </source>
</reference>
<dbReference type="EMBL" id="QUSF01000955">
    <property type="protein sequence ID" value="RLV71585.1"/>
    <property type="molecule type" value="Genomic_DNA"/>
</dbReference>
<dbReference type="PROSITE" id="PS00197">
    <property type="entry name" value="2FE2S_FER_1"/>
    <property type="match status" value="1"/>
</dbReference>
<comment type="caution">
    <text evidence="2">The sequence shown here is derived from an EMBL/GenBank/DDBJ whole genome shotgun (WGS) entry which is preliminary data.</text>
</comment>
<evidence type="ECO:0000313" key="3">
    <source>
        <dbReference type="Proteomes" id="UP000276834"/>
    </source>
</evidence>
<evidence type="ECO:0000313" key="2">
    <source>
        <dbReference type="EMBL" id="RLV71585.1"/>
    </source>
</evidence>
<evidence type="ECO:0000313" key="1">
    <source>
        <dbReference type="EMBL" id="RLV71584.1"/>
    </source>
</evidence>
<protein>
    <submittedName>
        <fullName evidence="2">Uncharacterized protein</fullName>
    </submittedName>
</protein>
<dbReference type="Proteomes" id="UP000276834">
    <property type="component" value="Unassembled WGS sequence"/>
</dbReference>
<gene>
    <name evidence="1" type="ORF">DV515_00017301</name>
    <name evidence="2" type="ORF">DV515_00017302</name>
</gene>
<accession>A0A3L8QW29</accession>
<reference evidence="2" key="2">
    <citation type="submission" date="2018-08" db="EMBL/GenBank/DDBJ databases">
        <authorList>
            <person name="Sabatino S.J."/>
        </authorList>
    </citation>
    <scope>NUCLEOTIDE SEQUENCE</scope>
    <source>
        <strain evidence="2">Red01</strain>
        <tissue evidence="2">Muscle</tissue>
    </source>
</reference>
<proteinExistence type="predicted"/>
<sequence length="75" mass="7257">MGRCSSMEVGVSPMEVGVSPMEVGISPMDVASPLCSFGLCAACGAMNVFVHNANPATGAGHSGVCPTVLGTGGGT</sequence>
<organism evidence="2 3">
    <name type="scientific">Chloebia gouldiae</name>
    <name type="common">Gouldian finch</name>
    <name type="synonym">Erythrura gouldiae</name>
    <dbReference type="NCBI Taxonomy" id="44316"/>
    <lineage>
        <taxon>Eukaryota</taxon>
        <taxon>Metazoa</taxon>
        <taxon>Chordata</taxon>
        <taxon>Craniata</taxon>
        <taxon>Vertebrata</taxon>
        <taxon>Euteleostomi</taxon>
        <taxon>Archelosauria</taxon>
        <taxon>Archosauria</taxon>
        <taxon>Dinosauria</taxon>
        <taxon>Saurischia</taxon>
        <taxon>Theropoda</taxon>
        <taxon>Coelurosauria</taxon>
        <taxon>Aves</taxon>
        <taxon>Neognathae</taxon>
        <taxon>Neoaves</taxon>
        <taxon>Telluraves</taxon>
        <taxon>Australaves</taxon>
        <taxon>Passeriformes</taxon>
        <taxon>Passeroidea</taxon>
        <taxon>Passeridae</taxon>
        <taxon>Chloebia</taxon>
    </lineage>
</organism>
<keyword evidence="3" id="KW-1185">Reference proteome</keyword>
<dbReference type="GO" id="GO:0051537">
    <property type="term" value="F:2 iron, 2 sulfur cluster binding"/>
    <property type="evidence" value="ECO:0007669"/>
    <property type="project" value="InterPro"/>
</dbReference>
<name>A0A3L8QW29_CHLGU</name>
<dbReference type="AlphaFoldDB" id="A0A3L8QW29"/>
<dbReference type="EMBL" id="QUSF01000956">
    <property type="protein sequence ID" value="RLV71584.1"/>
    <property type="molecule type" value="Genomic_DNA"/>
</dbReference>